<comment type="similarity">
    <text evidence="2 6">Belongs to the QNG1 protein family.</text>
</comment>
<dbReference type="Pfam" id="PF10343">
    <property type="entry name" value="Q_salvage"/>
    <property type="match status" value="1"/>
</dbReference>
<keyword evidence="1 6" id="KW-0378">Hydrolase</keyword>
<proteinExistence type="inferred from homology"/>
<name>A0ABR3AQ84_PHYBL</name>
<dbReference type="EMBL" id="JBCLYO010000021">
    <property type="protein sequence ID" value="KAL0079814.1"/>
    <property type="molecule type" value="Genomic_DNA"/>
</dbReference>
<sequence length="349" mass="39720">MTGPLIQESIPSVLESAKFIAENSKHVQIPMENIEYAAKAIVKSMKVRSYSTKTWNEHALHPKTADRSTVDWIFLVDLLNFSFWSDADSQDASAPHPDRYSVVYKGKSYTGYWSLCAAVNRALDNGIPITDPKFYGQDATDEQLATIFESDTKEKVPMVQERIRVMREAGNVLCDRFEGSFVNCIARAGGSAQTLLSTIVQNFGSFRDIHTFCGRPVSILKRAQILIADIWACFDGQTFGRFDDIDSITMFADYRQALYYLGVLRYSPELISRLKRRENLPTGCPEEVEIRGNSIWSVELVRRYIAEHNLQTSGPTINAILIDFYIWDFAKEHQDDMLVPTHCTRSCFY</sequence>
<comment type="function">
    <text evidence="6">Catalyzes the hydrolysis of queuosine 5'-phosphate, releasing the nucleobase queuine (q). Is required for salvage of queuine from exogenous queuosine (Q) that is imported and then converted to queuosine 5'-phosphate intracellularly.</text>
</comment>
<evidence type="ECO:0000313" key="8">
    <source>
        <dbReference type="Proteomes" id="UP001448207"/>
    </source>
</evidence>
<evidence type="ECO:0000256" key="1">
    <source>
        <dbReference type="ARBA" id="ARBA00022801"/>
    </source>
</evidence>
<protein>
    <recommendedName>
        <fullName evidence="3 6">Queuosine 5'-phosphate N-glycosylase/hydrolase</fullName>
        <ecNumber evidence="6">3.2.2.-</ecNumber>
    </recommendedName>
    <alternativeName>
        <fullName evidence="4 6">Queuosine-nucleotide N-glycosylase/hydrolase</fullName>
    </alternativeName>
</protein>
<reference evidence="7 8" key="1">
    <citation type="submission" date="2024-04" db="EMBL/GenBank/DDBJ databases">
        <title>Symmetric and asymmetric DNA N6-adenine methylation regulates different biological responses in Mucorales.</title>
        <authorList>
            <consortium name="Lawrence Berkeley National Laboratory"/>
            <person name="Lax C."/>
            <person name="Mondo S.J."/>
            <person name="Osorio-Concepcion M."/>
            <person name="Muszewska A."/>
            <person name="Corrochano-Luque M."/>
            <person name="Gutierrez G."/>
            <person name="Riley R."/>
            <person name="Lipzen A."/>
            <person name="Guo J."/>
            <person name="Hundley H."/>
            <person name="Amirebrahimi M."/>
            <person name="Ng V."/>
            <person name="Lorenzo-Gutierrez D."/>
            <person name="Binder U."/>
            <person name="Yang J."/>
            <person name="Song Y."/>
            <person name="Canovas D."/>
            <person name="Navarro E."/>
            <person name="Freitag M."/>
            <person name="Gabaldon T."/>
            <person name="Grigoriev I.V."/>
            <person name="Corrochano L.M."/>
            <person name="Nicolas F.E."/>
            <person name="Garre V."/>
        </authorList>
    </citation>
    <scope>NUCLEOTIDE SEQUENCE [LARGE SCALE GENOMIC DNA]</scope>
    <source>
        <strain evidence="7 8">L51</strain>
    </source>
</reference>
<dbReference type="Proteomes" id="UP001448207">
    <property type="component" value="Unassembled WGS sequence"/>
</dbReference>
<evidence type="ECO:0000256" key="6">
    <source>
        <dbReference type="RuleBase" id="RU365002"/>
    </source>
</evidence>
<evidence type="ECO:0000256" key="2">
    <source>
        <dbReference type="ARBA" id="ARBA00035119"/>
    </source>
</evidence>
<dbReference type="PANTHER" id="PTHR21314:SF0">
    <property type="entry name" value="QUEUOSINE 5'-PHOSPHATE N-GLYCOSYLASE_HYDROLASE"/>
    <property type="match status" value="1"/>
</dbReference>
<keyword evidence="8" id="KW-1185">Reference proteome</keyword>
<gene>
    <name evidence="7" type="ORF">J3Q64DRAFT_1761382</name>
</gene>
<comment type="caution">
    <text evidence="7">The sequence shown here is derived from an EMBL/GenBank/DDBJ whole genome shotgun (WGS) entry which is preliminary data.</text>
</comment>
<dbReference type="InterPro" id="IPR019438">
    <property type="entry name" value="Q_salvage"/>
</dbReference>
<organism evidence="7 8">
    <name type="scientific">Phycomyces blakesleeanus</name>
    <dbReference type="NCBI Taxonomy" id="4837"/>
    <lineage>
        <taxon>Eukaryota</taxon>
        <taxon>Fungi</taxon>
        <taxon>Fungi incertae sedis</taxon>
        <taxon>Mucoromycota</taxon>
        <taxon>Mucoromycotina</taxon>
        <taxon>Mucoromycetes</taxon>
        <taxon>Mucorales</taxon>
        <taxon>Phycomycetaceae</taxon>
        <taxon>Phycomyces</taxon>
    </lineage>
</organism>
<accession>A0ABR3AQ84</accession>
<evidence type="ECO:0000256" key="3">
    <source>
        <dbReference type="ARBA" id="ARBA00035306"/>
    </source>
</evidence>
<evidence type="ECO:0000256" key="4">
    <source>
        <dbReference type="ARBA" id="ARBA00035393"/>
    </source>
</evidence>
<evidence type="ECO:0000256" key="5">
    <source>
        <dbReference type="ARBA" id="ARBA00048204"/>
    </source>
</evidence>
<dbReference type="EC" id="3.2.2.-" evidence="6"/>
<evidence type="ECO:0000313" key="7">
    <source>
        <dbReference type="EMBL" id="KAL0079814.1"/>
    </source>
</evidence>
<dbReference type="PANTHER" id="PTHR21314">
    <property type="entry name" value="QUEUOSINE 5'-PHOSPHATE N-GLYCOSYLASE_HYDROLASE-RELATED"/>
    <property type="match status" value="1"/>
</dbReference>
<comment type="catalytic activity">
    <reaction evidence="5 6">
        <text>queuosine 5'-phosphate + H2O = queuine + D-ribose 5-phosphate</text>
        <dbReference type="Rhea" id="RHEA:75387"/>
        <dbReference type="ChEBI" id="CHEBI:15377"/>
        <dbReference type="ChEBI" id="CHEBI:17433"/>
        <dbReference type="ChEBI" id="CHEBI:78346"/>
        <dbReference type="ChEBI" id="CHEBI:194371"/>
    </reaction>
    <physiologicalReaction direction="left-to-right" evidence="5 6">
        <dbReference type="Rhea" id="RHEA:75388"/>
    </physiologicalReaction>
</comment>